<feature type="transmembrane region" description="Helical" evidence="6">
    <location>
        <begin position="106"/>
        <end position="126"/>
    </location>
</feature>
<protein>
    <submittedName>
        <fullName evidence="7">Branched-chain amino acid ABC transporter permease</fullName>
    </submittedName>
</protein>
<feature type="transmembrane region" description="Helical" evidence="6">
    <location>
        <begin position="81"/>
        <end position="101"/>
    </location>
</feature>
<evidence type="ECO:0000256" key="3">
    <source>
        <dbReference type="ARBA" id="ARBA00022692"/>
    </source>
</evidence>
<proteinExistence type="predicted"/>
<keyword evidence="5 6" id="KW-0472">Membrane</keyword>
<dbReference type="RefSeq" id="WP_081308793.1">
    <property type="nucleotide sequence ID" value="NZ_CP123840.1"/>
</dbReference>
<organism evidence="7 8">
    <name type="scientific">Agrobacterium tumefaciens</name>
    <dbReference type="NCBI Taxonomy" id="358"/>
    <lineage>
        <taxon>Bacteria</taxon>
        <taxon>Pseudomonadati</taxon>
        <taxon>Pseudomonadota</taxon>
        <taxon>Alphaproteobacteria</taxon>
        <taxon>Hyphomicrobiales</taxon>
        <taxon>Rhizobiaceae</taxon>
        <taxon>Rhizobium/Agrobacterium group</taxon>
        <taxon>Agrobacterium</taxon>
        <taxon>Agrobacterium tumefaciens complex</taxon>
    </lineage>
</organism>
<evidence type="ECO:0000256" key="6">
    <source>
        <dbReference type="SAM" id="Phobius"/>
    </source>
</evidence>
<dbReference type="AlphaFoldDB" id="A0AA44F5Z4"/>
<reference evidence="7" key="1">
    <citation type="journal article" date="2020" name="Science">
        <title>Unexpected conservation and global transmission of agrobacterial virulence plasmids.</title>
        <authorList>
            <person name="Weisberg A.J."/>
            <person name="Davis E.W. 2nd"/>
            <person name="Tabima J."/>
            <person name="Belcher M.S."/>
            <person name="Miller M."/>
            <person name="Kuo C.H."/>
            <person name="Loper J.E."/>
            <person name="Grunwald N.J."/>
            <person name="Putnam M.L."/>
            <person name="Chang J.H."/>
        </authorList>
    </citation>
    <scope>NUCLEOTIDE SEQUENCE</scope>
    <source>
        <strain evidence="7">17-1853-1a</strain>
    </source>
</reference>
<dbReference type="PANTHER" id="PTHR30482">
    <property type="entry name" value="HIGH-AFFINITY BRANCHED-CHAIN AMINO ACID TRANSPORT SYSTEM PERMEASE"/>
    <property type="match status" value="1"/>
</dbReference>
<feature type="transmembrane region" description="Helical" evidence="6">
    <location>
        <begin position="305"/>
        <end position="333"/>
    </location>
</feature>
<dbReference type="GO" id="GO:0005886">
    <property type="term" value="C:plasma membrane"/>
    <property type="evidence" value="ECO:0007669"/>
    <property type="project" value="UniProtKB-SubCell"/>
</dbReference>
<accession>A0AA44F5Z4</accession>
<evidence type="ECO:0000313" key="7">
    <source>
        <dbReference type="EMBL" id="NTC29283.1"/>
    </source>
</evidence>
<dbReference type="Pfam" id="PF02653">
    <property type="entry name" value="BPD_transp_2"/>
    <property type="match status" value="1"/>
</dbReference>
<feature type="transmembrane region" description="Helical" evidence="6">
    <location>
        <begin position="270"/>
        <end position="293"/>
    </location>
</feature>
<gene>
    <name evidence="7" type="ORF">G6M46_14105</name>
</gene>
<comment type="caution">
    <text evidence="7">The sequence shown here is derived from an EMBL/GenBank/DDBJ whole genome shotgun (WGS) entry which is preliminary data.</text>
</comment>
<keyword evidence="3 6" id="KW-0812">Transmembrane</keyword>
<feature type="transmembrane region" description="Helical" evidence="6">
    <location>
        <begin position="183"/>
        <end position="202"/>
    </location>
</feature>
<evidence type="ECO:0000256" key="1">
    <source>
        <dbReference type="ARBA" id="ARBA00004651"/>
    </source>
</evidence>
<dbReference type="InterPro" id="IPR043428">
    <property type="entry name" value="LivM-like"/>
</dbReference>
<dbReference type="InterPro" id="IPR001851">
    <property type="entry name" value="ABC_transp_permease"/>
</dbReference>
<keyword evidence="2" id="KW-1003">Cell membrane</keyword>
<evidence type="ECO:0000256" key="4">
    <source>
        <dbReference type="ARBA" id="ARBA00022989"/>
    </source>
</evidence>
<feature type="transmembrane region" description="Helical" evidence="6">
    <location>
        <begin position="55"/>
        <end position="75"/>
    </location>
</feature>
<dbReference type="Proteomes" id="UP000702952">
    <property type="component" value="Unassembled WGS sequence"/>
</dbReference>
<feature type="transmembrane region" description="Helical" evidence="6">
    <location>
        <begin position="30"/>
        <end position="48"/>
    </location>
</feature>
<dbReference type="EMBL" id="JAAMAY010000024">
    <property type="protein sequence ID" value="NTC29283.1"/>
    <property type="molecule type" value="Genomic_DNA"/>
</dbReference>
<evidence type="ECO:0000256" key="5">
    <source>
        <dbReference type="ARBA" id="ARBA00023136"/>
    </source>
</evidence>
<dbReference type="GO" id="GO:0015658">
    <property type="term" value="F:branched-chain amino acid transmembrane transporter activity"/>
    <property type="evidence" value="ECO:0007669"/>
    <property type="project" value="InterPro"/>
</dbReference>
<evidence type="ECO:0000313" key="8">
    <source>
        <dbReference type="Proteomes" id="UP000702952"/>
    </source>
</evidence>
<sequence>MENSLTRHTSKVSLVPATEKDAEHPRNSRFWIMSAIGLVALLVAPLILGSYPISLLTEVLILALLASGLNLLVGYTGLVSLGHAAFLGVGAYVTAIATVLLGYPVWIGMIGAVLASLIIACLIGILSVRTRGVQFLLITLAFGQLLRAIAEKSRMTGGDDGMTGIPRLDLSLIGLNTHSDHTFYLTVLAFFVVALIALRMVVESPFGRTLAGIRENEKRIMAIGYNPTPYKAVAFAISGLVAGLAGSLWAQHAYFVNPHIMSWQMSGEALLIVIIGGSQAFFGPLLGAAFYVLLKSFLSTLTDSYMMIFGIMFVLVVAFFKGGIAGFLGMLSIRLQNLLKRGRA</sequence>
<dbReference type="PANTHER" id="PTHR30482:SF17">
    <property type="entry name" value="ABC TRANSPORTER ATP-BINDING PROTEIN"/>
    <property type="match status" value="1"/>
</dbReference>
<dbReference type="CDD" id="cd06581">
    <property type="entry name" value="TM_PBP1_LivM_like"/>
    <property type="match status" value="1"/>
</dbReference>
<feature type="transmembrane region" description="Helical" evidence="6">
    <location>
        <begin position="232"/>
        <end position="250"/>
    </location>
</feature>
<evidence type="ECO:0000256" key="2">
    <source>
        <dbReference type="ARBA" id="ARBA00022475"/>
    </source>
</evidence>
<keyword evidence="4 6" id="KW-1133">Transmembrane helix</keyword>
<name>A0AA44F5Z4_AGRTU</name>
<comment type="subcellular location">
    <subcellularLocation>
        <location evidence="1">Cell membrane</location>
        <topology evidence="1">Multi-pass membrane protein</topology>
    </subcellularLocation>
</comment>